<protein>
    <recommendedName>
        <fullName evidence="8 15">Ribulose-phosphate 3-epimerase</fullName>
        <ecNumber evidence="8 15">5.1.3.1</ecNumber>
    </recommendedName>
</protein>
<evidence type="ECO:0000313" key="17">
    <source>
        <dbReference type="EMBL" id="MBK1876028.1"/>
    </source>
</evidence>
<dbReference type="Pfam" id="PF01261">
    <property type="entry name" value="AP_endonuc_2"/>
    <property type="match status" value="1"/>
</dbReference>
<evidence type="ECO:0000256" key="7">
    <source>
        <dbReference type="ARBA" id="ARBA00011738"/>
    </source>
</evidence>
<keyword evidence="12" id="KW-0464">Manganese</keyword>
<dbReference type="EMBL" id="JAENIL010000005">
    <property type="protein sequence ID" value="MBK1876028.1"/>
    <property type="molecule type" value="Genomic_DNA"/>
</dbReference>
<comment type="cofactor">
    <cofactor evidence="3">
        <name>Co(2+)</name>
        <dbReference type="ChEBI" id="CHEBI:48828"/>
    </cofactor>
</comment>
<comment type="cofactor">
    <cofactor evidence="4">
        <name>Zn(2+)</name>
        <dbReference type="ChEBI" id="CHEBI:29105"/>
    </cofactor>
</comment>
<evidence type="ECO:0000256" key="13">
    <source>
        <dbReference type="ARBA" id="ARBA00023235"/>
    </source>
</evidence>
<reference evidence="17" key="1">
    <citation type="submission" date="2021-01" db="EMBL/GenBank/DDBJ databases">
        <title>Modified the classification status of verrucomicrobia.</title>
        <authorList>
            <person name="Feng X."/>
        </authorList>
    </citation>
    <scope>NUCLEOTIDE SEQUENCE</scope>
    <source>
        <strain evidence="17">KCTC 13126</strain>
    </source>
</reference>
<dbReference type="FunFam" id="3.20.20.70:FF:000191">
    <property type="entry name" value="ribulose-phosphate 3-epimerase isoform X2"/>
    <property type="match status" value="1"/>
</dbReference>
<dbReference type="InterPro" id="IPR011060">
    <property type="entry name" value="RibuloseP-bd_barrel"/>
</dbReference>
<evidence type="ECO:0000313" key="18">
    <source>
        <dbReference type="Proteomes" id="UP000617628"/>
    </source>
</evidence>
<organism evidence="17 18">
    <name type="scientific">Pelagicoccus mobilis</name>
    <dbReference type="NCBI Taxonomy" id="415221"/>
    <lineage>
        <taxon>Bacteria</taxon>
        <taxon>Pseudomonadati</taxon>
        <taxon>Verrucomicrobiota</taxon>
        <taxon>Opitutia</taxon>
        <taxon>Puniceicoccales</taxon>
        <taxon>Pelagicoccaceae</taxon>
        <taxon>Pelagicoccus</taxon>
    </lineage>
</organism>
<evidence type="ECO:0000256" key="11">
    <source>
        <dbReference type="ARBA" id="ARBA00023004"/>
    </source>
</evidence>
<dbReference type="InterPro" id="IPR000056">
    <property type="entry name" value="Ribul_P_3_epim-like"/>
</dbReference>
<dbReference type="GO" id="GO:0006098">
    <property type="term" value="P:pentose-phosphate shunt"/>
    <property type="evidence" value="ECO:0007669"/>
    <property type="project" value="UniProtKB-UniRule"/>
</dbReference>
<evidence type="ECO:0000256" key="4">
    <source>
        <dbReference type="ARBA" id="ARBA00001947"/>
    </source>
</evidence>
<gene>
    <name evidence="17" type="primary">rpe</name>
    <name evidence="17" type="ORF">JIN87_04055</name>
</gene>
<evidence type="ECO:0000256" key="8">
    <source>
        <dbReference type="ARBA" id="ARBA00013188"/>
    </source>
</evidence>
<dbReference type="CDD" id="cd00429">
    <property type="entry name" value="RPE"/>
    <property type="match status" value="1"/>
</dbReference>
<keyword evidence="18" id="KW-1185">Reference proteome</keyword>
<dbReference type="NCBIfam" id="TIGR01163">
    <property type="entry name" value="rpe"/>
    <property type="match status" value="1"/>
</dbReference>
<keyword evidence="11" id="KW-0408">Iron</keyword>
<name>A0A934RT95_9BACT</name>
<keyword evidence="10" id="KW-0862">Zinc</keyword>
<proteinExistence type="inferred from homology"/>
<comment type="catalytic activity">
    <reaction evidence="1">
        <text>D-ribulose 5-phosphate = D-xylulose 5-phosphate</text>
        <dbReference type="Rhea" id="RHEA:13677"/>
        <dbReference type="ChEBI" id="CHEBI:57737"/>
        <dbReference type="ChEBI" id="CHEBI:58121"/>
        <dbReference type="EC" id="5.1.3.1"/>
    </reaction>
</comment>
<comment type="caution">
    <text evidence="17">The sequence shown here is derived from an EMBL/GenBank/DDBJ whole genome shotgun (WGS) entry which is preliminary data.</text>
</comment>
<dbReference type="GO" id="GO:0046872">
    <property type="term" value="F:metal ion binding"/>
    <property type="evidence" value="ECO:0007669"/>
    <property type="project" value="UniProtKB-KW"/>
</dbReference>
<accession>A0A934RT95</accession>
<dbReference type="Pfam" id="PF00834">
    <property type="entry name" value="Ribul_P_3_epim"/>
    <property type="match status" value="1"/>
</dbReference>
<evidence type="ECO:0000256" key="3">
    <source>
        <dbReference type="ARBA" id="ARBA00001941"/>
    </source>
</evidence>
<evidence type="ECO:0000256" key="10">
    <source>
        <dbReference type="ARBA" id="ARBA00022833"/>
    </source>
</evidence>
<evidence type="ECO:0000256" key="9">
    <source>
        <dbReference type="ARBA" id="ARBA00022723"/>
    </source>
</evidence>
<dbReference type="SUPFAM" id="SSF51366">
    <property type="entry name" value="Ribulose-phoshate binding barrel"/>
    <property type="match status" value="1"/>
</dbReference>
<dbReference type="PROSITE" id="PS01086">
    <property type="entry name" value="RIBUL_P_3_EPIMER_2"/>
    <property type="match status" value="1"/>
</dbReference>
<evidence type="ECO:0000256" key="1">
    <source>
        <dbReference type="ARBA" id="ARBA00001782"/>
    </source>
</evidence>
<comment type="cofactor">
    <cofactor evidence="5">
        <name>Fe(2+)</name>
        <dbReference type="ChEBI" id="CHEBI:29033"/>
    </cofactor>
</comment>
<evidence type="ECO:0000256" key="6">
    <source>
        <dbReference type="ARBA" id="ARBA00009541"/>
    </source>
</evidence>
<evidence type="ECO:0000256" key="14">
    <source>
        <dbReference type="ARBA" id="ARBA00023277"/>
    </source>
</evidence>
<dbReference type="Gene3D" id="3.20.20.70">
    <property type="entry name" value="Aldolase class I"/>
    <property type="match status" value="1"/>
</dbReference>
<dbReference type="GO" id="GO:0005975">
    <property type="term" value="P:carbohydrate metabolic process"/>
    <property type="evidence" value="ECO:0007669"/>
    <property type="project" value="InterPro"/>
</dbReference>
<evidence type="ECO:0000256" key="15">
    <source>
        <dbReference type="NCBIfam" id="TIGR01163"/>
    </source>
</evidence>
<comment type="subunit">
    <text evidence="7">Homodimer.</text>
</comment>
<dbReference type="InterPro" id="IPR036237">
    <property type="entry name" value="Xyl_isomerase-like_sf"/>
</dbReference>
<evidence type="ECO:0000256" key="2">
    <source>
        <dbReference type="ARBA" id="ARBA00001936"/>
    </source>
</evidence>
<sequence length="562" mass="62292">MDFKLGIKSDPIEYRNSFPWLFRLMAEEGVTSLQLGSFFEMYQLPDEYFVRLKKQADDFGITIDSLFTAHRELGGFFREDPEWAPVARRNFERFIEIGAILGAKSVGSNPGAVPRDMMGLKEAGIRCYTENMKELMGFAADKGIEWLTIEPMSCLAEPPTLPAEMKLMGEELTAYHEANPNSTSKIGYCTDIAHGYLNADESEGYSHIDLFKASLPWLYEIHLKNTDNRFNSTFGFEPENVEKGIVDVAHFREMLIENASVIPVDQMGCYLEIGGPKLGRDYSDGHVEAQLRESLAYLKENFMQEAPVSEEIASRIPEINTPNESEVIIAPSMMCVDPLNFESALRRVEALGAGMLHMDVMDGHFVPNAPMGLAVIEALKERTHLPVDVHLMVSDNDFFVSLMEGWNVYQISVHAEACKHLDRTLSRIREIGAKAGVALNPSTSLSELDFILERIDYVLLMTVNPGFAGQKMTPASIQKIADCRAYLDARGYEHVPIQVDGNVSFENIPGMVSAGADNLVAGTSSIFNSAASWPENIEKTKAAISKGLAERKTAGEVAISAS</sequence>
<dbReference type="InterPro" id="IPR013785">
    <property type="entry name" value="Aldolase_TIM"/>
</dbReference>
<comment type="similarity">
    <text evidence="6">Belongs to the ribulose-phosphate 3-epimerase family.</text>
</comment>
<evidence type="ECO:0000259" key="16">
    <source>
        <dbReference type="Pfam" id="PF01261"/>
    </source>
</evidence>
<evidence type="ECO:0000256" key="12">
    <source>
        <dbReference type="ARBA" id="ARBA00023211"/>
    </source>
</evidence>
<dbReference type="Gene3D" id="3.20.20.150">
    <property type="entry name" value="Divalent-metal-dependent TIM barrel enzymes"/>
    <property type="match status" value="1"/>
</dbReference>
<dbReference type="InterPro" id="IPR026019">
    <property type="entry name" value="Ribul_P_3_epim"/>
</dbReference>
<dbReference type="PANTHER" id="PTHR11749">
    <property type="entry name" value="RIBULOSE-5-PHOSPHATE-3-EPIMERASE"/>
    <property type="match status" value="1"/>
</dbReference>
<keyword evidence="13 17" id="KW-0413">Isomerase</keyword>
<keyword evidence="14" id="KW-0119">Carbohydrate metabolism</keyword>
<dbReference type="Proteomes" id="UP000617628">
    <property type="component" value="Unassembled WGS sequence"/>
</dbReference>
<keyword evidence="9" id="KW-0479">Metal-binding</keyword>
<dbReference type="AlphaFoldDB" id="A0A934RT95"/>
<feature type="domain" description="Xylose isomerase-like TIM barrel" evidence="16">
    <location>
        <begin position="22"/>
        <end position="299"/>
    </location>
</feature>
<dbReference type="RefSeq" id="WP_200354244.1">
    <property type="nucleotide sequence ID" value="NZ_JAENIL010000005.1"/>
</dbReference>
<comment type="cofactor">
    <cofactor evidence="2">
        <name>Mn(2+)</name>
        <dbReference type="ChEBI" id="CHEBI:29035"/>
    </cofactor>
</comment>
<dbReference type="EC" id="5.1.3.1" evidence="8 15"/>
<dbReference type="GO" id="GO:0004750">
    <property type="term" value="F:D-ribulose-phosphate 3-epimerase activity"/>
    <property type="evidence" value="ECO:0007669"/>
    <property type="project" value="UniProtKB-UniRule"/>
</dbReference>
<evidence type="ECO:0000256" key="5">
    <source>
        <dbReference type="ARBA" id="ARBA00001954"/>
    </source>
</evidence>
<dbReference type="InterPro" id="IPR013022">
    <property type="entry name" value="Xyl_isomerase-like_TIM-brl"/>
</dbReference>
<dbReference type="SUPFAM" id="SSF51658">
    <property type="entry name" value="Xylose isomerase-like"/>
    <property type="match status" value="1"/>
</dbReference>
<dbReference type="NCBIfam" id="NF004076">
    <property type="entry name" value="PRK05581.1-4"/>
    <property type="match status" value="1"/>
</dbReference>